<dbReference type="EMBL" id="VDFM01000006">
    <property type="protein sequence ID" value="MQS52656.1"/>
    <property type="molecule type" value="Genomic_DNA"/>
</dbReference>
<evidence type="ECO:0000313" key="7">
    <source>
        <dbReference type="Proteomes" id="UP000380386"/>
    </source>
</evidence>
<dbReference type="RefSeq" id="WP_153383162.1">
    <property type="nucleotide sequence ID" value="NZ_VDFM01000006.1"/>
</dbReference>
<keyword evidence="3" id="KW-0010">Activator</keyword>
<accession>A0A5P0ZHV2</accession>
<dbReference type="InterPro" id="IPR036244">
    <property type="entry name" value="TipA-like_antibiotic-bd"/>
</dbReference>
<dbReference type="PANTHER" id="PTHR30204:SF90">
    <property type="entry name" value="HTH-TYPE TRANSCRIPTIONAL ACTIVATOR MTA"/>
    <property type="match status" value="1"/>
</dbReference>
<dbReference type="PANTHER" id="PTHR30204">
    <property type="entry name" value="REDOX-CYCLING DRUG-SENSING TRANSCRIPTIONAL ACTIVATOR SOXR"/>
    <property type="match status" value="1"/>
</dbReference>
<dbReference type="InterPro" id="IPR009061">
    <property type="entry name" value="DNA-bd_dom_put_sf"/>
</dbReference>
<dbReference type="Pfam" id="PF07739">
    <property type="entry name" value="TipAS"/>
    <property type="match status" value="1"/>
</dbReference>
<evidence type="ECO:0000256" key="3">
    <source>
        <dbReference type="ARBA" id="ARBA00023159"/>
    </source>
</evidence>
<dbReference type="Pfam" id="PF13411">
    <property type="entry name" value="MerR_1"/>
    <property type="match status" value="1"/>
</dbReference>
<dbReference type="InterPro" id="IPR047057">
    <property type="entry name" value="MerR_fam"/>
</dbReference>
<evidence type="ECO:0000256" key="1">
    <source>
        <dbReference type="ARBA" id="ARBA00023015"/>
    </source>
</evidence>
<dbReference type="PROSITE" id="PS50937">
    <property type="entry name" value="HTH_MERR_2"/>
    <property type="match status" value="1"/>
</dbReference>
<dbReference type="Gene3D" id="1.10.1660.10">
    <property type="match status" value="1"/>
</dbReference>
<dbReference type="SUPFAM" id="SSF46955">
    <property type="entry name" value="Putative DNA-binding domain"/>
    <property type="match status" value="1"/>
</dbReference>
<dbReference type="Gene3D" id="1.10.490.50">
    <property type="entry name" value="Antibiotic binding domain of TipA-like multidrug resistance regulators"/>
    <property type="match status" value="1"/>
</dbReference>
<dbReference type="InterPro" id="IPR000551">
    <property type="entry name" value="MerR-type_HTH_dom"/>
</dbReference>
<name>A0A5P0ZHV2_9LACO</name>
<dbReference type="SMART" id="SM00422">
    <property type="entry name" value="HTH_MERR"/>
    <property type="match status" value="1"/>
</dbReference>
<evidence type="ECO:0000259" key="5">
    <source>
        <dbReference type="PROSITE" id="PS50937"/>
    </source>
</evidence>
<protein>
    <submittedName>
        <fullName evidence="6">MerR family transcriptional regulator</fullName>
    </submittedName>
</protein>
<dbReference type="GO" id="GO:0003677">
    <property type="term" value="F:DNA binding"/>
    <property type="evidence" value="ECO:0007669"/>
    <property type="project" value="UniProtKB-KW"/>
</dbReference>
<gene>
    <name evidence="6" type="ORF">FHL02_06440</name>
</gene>
<dbReference type="GO" id="GO:0003700">
    <property type="term" value="F:DNA-binding transcription factor activity"/>
    <property type="evidence" value="ECO:0007669"/>
    <property type="project" value="InterPro"/>
</dbReference>
<sequence length="252" mass="29707">MEYSIKELANIAGVSTRTLRYYDSIDLLSPSGKTEAGYRIYQQPQVDKLQLIMFYRELDFRLEDIKRIFDDPNYVALQAMKNQYQLLMDKQRQLSKLLDTLDATIKSYQGDTIMKNEDKFEVFKANKVVENEKLYGDEVRQKYGNAEVDQSNSKWKNMSLEQYQKMEAIEADMITKLKELSEDVDLDSQLAKDIYNDHKTWLEFSWTSYNKKMHRNLADMYAADARFAAYYDKKAGQPVAKLLNQVIYKYTK</sequence>
<dbReference type="InterPro" id="IPR012925">
    <property type="entry name" value="TipAS_dom"/>
</dbReference>
<dbReference type="CDD" id="cd01106">
    <property type="entry name" value="HTH_TipAL-Mta"/>
    <property type="match status" value="1"/>
</dbReference>
<keyword evidence="2" id="KW-0238">DNA-binding</keyword>
<evidence type="ECO:0000256" key="2">
    <source>
        <dbReference type="ARBA" id="ARBA00023125"/>
    </source>
</evidence>
<dbReference type="SUPFAM" id="SSF89082">
    <property type="entry name" value="Antibiotic binding domain of TipA-like multidrug resistance regulators"/>
    <property type="match status" value="1"/>
</dbReference>
<evidence type="ECO:0000313" key="6">
    <source>
        <dbReference type="EMBL" id="MQS52656.1"/>
    </source>
</evidence>
<evidence type="ECO:0000256" key="4">
    <source>
        <dbReference type="ARBA" id="ARBA00023163"/>
    </source>
</evidence>
<proteinExistence type="predicted"/>
<dbReference type="Proteomes" id="UP000380386">
    <property type="component" value="Unassembled WGS sequence"/>
</dbReference>
<dbReference type="AlphaFoldDB" id="A0A5P0ZHV2"/>
<keyword evidence="1" id="KW-0805">Transcription regulation</keyword>
<keyword evidence="4" id="KW-0804">Transcription</keyword>
<dbReference type="OrthoDB" id="9814833at2"/>
<feature type="domain" description="HTH merR-type" evidence="5">
    <location>
        <begin position="1"/>
        <end position="71"/>
    </location>
</feature>
<organism evidence="6 7">
    <name type="scientific">Companilactobacillus mishanensis</name>
    <dbReference type="NCBI Taxonomy" id="2486008"/>
    <lineage>
        <taxon>Bacteria</taxon>
        <taxon>Bacillati</taxon>
        <taxon>Bacillota</taxon>
        <taxon>Bacilli</taxon>
        <taxon>Lactobacillales</taxon>
        <taxon>Lactobacillaceae</taxon>
        <taxon>Companilactobacillus</taxon>
    </lineage>
</organism>
<reference evidence="6 7" key="1">
    <citation type="journal article" date="2019" name="Syst. Appl. Microbiol.">
        <title>Polyphasic characterization of two novel Lactobacillus spp. isolated from blown salami packages: Description of Lactobacillus halodurans sp. nov. and Lactobacillus salsicarnum sp. nov.</title>
        <authorList>
            <person name="Schuster J.A."/>
            <person name="Klingl A."/>
            <person name="Vogel R.F."/>
            <person name="Ehrmann M.A."/>
        </authorList>
    </citation>
    <scope>NUCLEOTIDE SEQUENCE [LARGE SCALE GENOMIC DNA]</scope>
    <source>
        <strain evidence="6 7">TMW 1.2118</strain>
    </source>
</reference>
<comment type="caution">
    <text evidence="6">The sequence shown here is derived from an EMBL/GenBank/DDBJ whole genome shotgun (WGS) entry which is preliminary data.</text>
</comment>